<feature type="compositionally biased region" description="Basic and acidic residues" evidence="1">
    <location>
        <begin position="87"/>
        <end position="96"/>
    </location>
</feature>
<dbReference type="FunFam" id="3.90.70.10:FF:000022">
    <property type="entry name" value="Ubiquitin carboxyl-terminal hydrolase 24"/>
    <property type="match status" value="1"/>
</dbReference>
<feature type="region of interest" description="Disordered" evidence="1">
    <location>
        <begin position="1"/>
        <end position="111"/>
    </location>
</feature>
<dbReference type="EMBL" id="ML975157">
    <property type="protein sequence ID" value="KAF1812493.1"/>
    <property type="molecule type" value="Genomic_DNA"/>
</dbReference>
<gene>
    <name evidence="3 5" type="ORF">P152DRAFT_473658</name>
</gene>
<dbReference type="InterPro" id="IPR021905">
    <property type="entry name" value="DUF3517"/>
</dbReference>
<dbReference type="Gene3D" id="3.90.70.10">
    <property type="entry name" value="Cysteine proteinases"/>
    <property type="match status" value="1"/>
</dbReference>
<dbReference type="SUPFAM" id="SSF54001">
    <property type="entry name" value="Cysteine proteinases"/>
    <property type="match status" value="1"/>
</dbReference>
<dbReference type="InterPro" id="IPR001394">
    <property type="entry name" value="Peptidase_C19_UCH"/>
</dbReference>
<dbReference type="OrthoDB" id="420187at2759"/>
<sequence length="2492" mass="282157">MSADPVSIAMDDQGEKIQPHQPEEKRVPEPASEEVTMSPPLANQVTMTVRTQQGSPMDMSDQPEQHASNGKATEPVNGEKVGIETVSQKEKEDARNDSPLSPKPSPPMEIEADEPEMIDNFNEGQFIQISGDEGSLSADILDQFPFVDRFASCVEAAKAMATHIDRDDQIMGDFFGSLAHWFETQVTILSQHGADWDELYLNERDLWEQVATIFIKLFTRRVHFGTRISVIDAESGLTRLLRSYVKIVARLLETDVILIRETPLNCVQKPLLFSPRHLKALWYFLHDQEEPVLRDVLDREYRLSVDGICQKTLFSFLEDGTDGMKYLANLCQECMARIYSCPTYGHNVLFILRLAGETNRLASKLYRPRSFPVDAAIGPYPSQAIALFRAVHNNLFGSVHKLPSSTSADLRRLFYLVPGRVLHTATFLNKDIAGQTFDDFVGVPGACQLNDRGTVAMYFWKVRFLKEYICGGKMDTRVFGIETMSQELVDFYKTQGEGPGSQGALMQLVAQLLLDEKIIEYIVGVDSHPQLIQRSSNILGFLVVTNKYTNETADIVWQALAKSQDPRVAAATVEMLSHSMQLMPISDLLYLFGKLDELPSDAFQNEILGFMTSLAQFFPQRQPEWMRDTSRMVPFRLLVRLLQDTSAPSCPIKNYREVHEEASRLICLLGRATDREARRELYTNCAARINTSNDGATGEIQALSHVARLFKTDHTFLTGDLGLSSLVLKDLQRFQHQVRETSNESKLGPMQSQIMKHSLNLLLTLLLHDCDSLPLEEYNDLWETLCGSGAVNDDARDQVWSRLADVARTSTSTHPFIDRCIETLLQALQPVHFTTGAFDFVHHAAYYATRASPGPHFLENGILTVPCEGILWRMVLLAREHEIAENVMRLLAKLYLNPLQLRSVPKQQIEAMHVSVVNRCLTLLLESCGRDGSMTEFEHTAMPFDIPISEEPTQSFSRAIQFLGILLHQVRTNKEFASAPLTAVGVGRVSDEIVGDPVTFSYQAFGDDANPPEIRTAQVGDLETRRDFIQRLAKLTGFSTFQLICAGQKVEPGAFPTQTLRDWGIFGKGLLLIRRTADAPAIIEPNAPIGVYSSAIEAEICSQLKSFYRFLEADDPIAGATYSFLKKFVPTELACIETIHTDPSHVFVHGKPFKVQYSLWCLEAHLNRQRNMGLVEQTFVTHAIQLLLSFILDFPQYPAIISGSEEVEQLCQVSSLCLRLTHEYKPDGDVGIKVQNPEKITSNILRALKAVLASPLEMADVAAYNFYNFLVQSVKFSADIWHAFTSASDVEDMHYLLLVQDNRPGLRSAIAKVIKMVSEQPSPGSRVDIREIAQLFWKMALSIIPRTVESPKTSTDFYGLARDLFAIVMQRHADVVDKASLANHIETWRTILMSHAHEEIVGRDLPDILIFGLATLITYGIQCLNRPGDQYRDDEFMEHVFSSFLFPPHAFLEVVKGGVPLKINHPVLESTTRMALYQLVTTLALERSQFQRLVNLAEGAMLSEEGRYYLYDRSRTLRSSTGHVGIRNLGNTCYMNSLLTQLFMNLQFRRFVLSLPISQTNGSQNLLEETQKLFLKMQNSYIKAADAGELARCIRTYDDAQIDIAIQMDVEEFFNLLFDQWEGQMVSADDKQQFRSFFGGQTVNQIKSKECEHISERSESFIAIQCDVKGKANLFESLQAYVEGDVMEGENKYKCESCGGKFVDAVKRSCLKEVPDNVIFHLKRFDFDLGLMQRSKINDLFEFPMTIDLSKYTVEHLNDPSQPIEPDIFELVGVLLHKGVAEHGHYFSYIRTRHTSQDVEPEWLQFDDSDVTVFNPAEIREKCFGGLSDVKESHFGTEYHTPMLKGYNAYMLFYQRASSIKKDEEEWSGRCEKIPPHVPGPPDLEEQMAHENELILREYCMFDPNHAGFVKFLLDRLRGDAPHDEDPNSHGLHMQVIELVVSHLHQVFGRTKETPIFEDMVTLLKDTLGDCPTCNALALNAFMKDRNGTYALTDLLIRSTLPKVRLGIRQLIIDLLNSLRESDPVSYGLPAEGTSTPEVSDDGILPMVVQALHSSLPGLFWNARAWEDTFGLLCDISKRGIFEISVIFRTGVFSYCFDILVAHHDYRIREDLERLLRCIERRSPPQHRLFELFYHVLMQIDLDADPVDTETERVQEYDANTHMFPPTSHDIERLQMWDPKEKSLIFFNRMLDKWDTARGDEFFLGELVPFLLDAPAHLGITNLLFMTIFEGIEQVAHIYVAPYLLAGLRFCQYAREPVPVVEIIRAAARSTASLDGQGGEFHVRFFNELRKVSNEHLTASIPDGEHIILDTILELTPNWGYRLLSYPDVGVREESVQLLSELLYETAAVPEIVDGPADGGNVVDPLFLRRMWKTRELLKTMMHKAENVISSEVFSKRGMQELMEVMNGMANWLHLVHQTAVAMEEDGHELAAEIERFRADDEALVERCMNCTGIYEQWPNSDEHEEIQSDNAECWGVSDMSGDSDDGVEAET</sequence>
<dbReference type="InterPro" id="IPR016024">
    <property type="entry name" value="ARM-type_fold"/>
</dbReference>
<keyword evidence="4" id="KW-1185">Reference proteome</keyword>
<dbReference type="PROSITE" id="PS00973">
    <property type="entry name" value="USP_2"/>
    <property type="match status" value="1"/>
</dbReference>
<dbReference type="PANTHER" id="PTHR24006:SF827">
    <property type="entry name" value="UBIQUITIN CARBOXYL-TERMINAL HYDROLASE 34"/>
    <property type="match status" value="1"/>
</dbReference>
<dbReference type="GO" id="GO:0005829">
    <property type="term" value="C:cytosol"/>
    <property type="evidence" value="ECO:0007669"/>
    <property type="project" value="TreeGrafter"/>
</dbReference>
<dbReference type="GO" id="GO:0016579">
    <property type="term" value="P:protein deubiquitination"/>
    <property type="evidence" value="ECO:0007669"/>
    <property type="project" value="InterPro"/>
</dbReference>
<evidence type="ECO:0000259" key="2">
    <source>
        <dbReference type="PROSITE" id="PS50235"/>
    </source>
</evidence>
<dbReference type="Proteomes" id="UP000504638">
    <property type="component" value="Unplaced"/>
</dbReference>
<reference evidence="3 5" key="1">
    <citation type="submission" date="2020-01" db="EMBL/GenBank/DDBJ databases">
        <authorList>
            <consortium name="DOE Joint Genome Institute"/>
            <person name="Haridas S."/>
            <person name="Albert R."/>
            <person name="Binder M."/>
            <person name="Bloem J."/>
            <person name="Labutti K."/>
            <person name="Salamov A."/>
            <person name="Andreopoulos B."/>
            <person name="Baker S.E."/>
            <person name="Barry K."/>
            <person name="Bills G."/>
            <person name="Bluhm B.H."/>
            <person name="Cannon C."/>
            <person name="Castanera R."/>
            <person name="Culley D.E."/>
            <person name="Daum C."/>
            <person name="Ezra D."/>
            <person name="Gonzalez J.B."/>
            <person name="Henrissat B."/>
            <person name="Kuo A."/>
            <person name="Liang C."/>
            <person name="Lipzen A."/>
            <person name="Lutzoni F."/>
            <person name="Magnuson J."/>
            <person name="Mondo S."/>
            <person name="Nolan M."/>
            <person name="Ohm R."/>
            <person name="Pangilinan J."/>
            <person name="Park H.-J."/>
            <person name="Ramirez L."/>
            <person name="Alfaro M."/>
            <person name="Sun H."/>
            <person name="Tritt A."/>
            <person name="Yoshinaga Y."/>
            <person name="Zwiers L.-H."/>
            <person name="Turgeon B.G."/>
            <person name="Goodwin S.B."/>
            <person name="Spatafora J.W."/>
            <person name="Crous P.W."/>
            <person name="Grigoriev I.V."/>
        </authorList>
    </citation>
    <scope>NUCLEOTIDE SEQUENCE</scope>
    <source>
        <strain evidence="3 5">CBS 781.70</strain>
    </source>
</reference>
<dbReference type="Pfam" id="PF00443">
    <property type="entry name" value="UCH"/>
    <property type="match status" value="1"/>
</dbReference>
<proteinExistence type="predicted"/>
<evidence type="ECO:0000313" key="5">
    <source>
        <dbReference type="RefSeq" id="XP_033534124.1"/>
    </source>
</evidence>
<evidence type="ECO:0000256" key="1">
    <source>
        <dbReference type="SAM" id="MobiDB-lite"/>
    </source>
</evidence>
<dbReference type="RefSeq" id="XP_033534124.1">
    <property type="nucleotide sequence ID" value="XM_033681259.1"/>
</dbReference>
<dbReference type="InterPro" id="IPR050164">
    <property type="entry name" value="Peptidase_C19"/>
</dbReference>
<dbReference type="GO" id="GO:0004843">
    <property type="term" value="F:cysteine-type deubiquitinase activity"/>
    <property type="evidence" value="ECO:0007669"/>
    <property type="project" value="InterPro"/>
</dbReference>
<dbReference type="InterPro" id="IPR038765">
    <property type="entry name" value="Papain-like_cys_pep_sf"/>
</dbReference>
<dbReference type="CDD" id="cd02659">
    <property type="entry name" value="peptidase_C19C"/>
    <property type="match status" value="1"/>
</dbReference>
<reference evidence="5" key="2">
    <citation type="submission" date="2020-04" db="EMBL/GenBank/DDBJ databases">
        <authorList>
            <consortium name="NCBI Genome Project"/>
        </authorList>
    </citation>
    <scope>NUCLEOTIDE SEQUENCE</scope>
    <source>
        <strain evidence="5">CBS 781.70</strain>
    </source>
</reference>
<feature type="domain" description="USP" evidence="2">
    <location>
        <begin position="1524"/>
        <end position="1857"/>
    </location>
</feature>
<reference evidence="5" key="3">
    <citation type="submission" date="2025-04" db="UniProtKB">
        <authorList>
            <consortium name="RefSeq"/>
        </authorList>
    </citation>
    <scope>IDENTIFICATION</scope>
    <source>
        <strain evidence="5">CBS 781.70</strain>
    </source>
</reference>
<evidence type="ECO:0000313" key="4">
    <source>
        <dbReference type="Proteomes" id="UP000504638"/>
    </source>
</evidence>
<dbReference type="PANTHER" id="PTHR24006">
    <property type="entry name" value="UBIQUITIN CARBOXYL-TERMINAL HYDROLASE"/>
    <property type="match status" value="1"/>
</dbReference>
<dbReference type="InterPro" id="IPR018200">
    <property type="entry name" value="USP_CS"/>
</dbReference>
<dbReference type="GeneID" id="54421829"/>
<protein>
    <recommendedName>
        <fullName evidence="2">USP domain-containing protein</fullName>
    </recommendedName>
</protein>
<name>A0A6G1G371_9PEZI</name>
<evidence type="ECO:0000313" key="3">
    <source>
        <dbReference type="EMBL" id="KAF1812493.1"/>
    </source>
</evidence>
<accession>A0A6G1G371</accession>
<organism evidence="3">
    <name type="scientific">Eremomyces bilateralis CBS 781.70</name>
    <dbReference type="NCBI Taxonomy" id="1392243"/>
    <lineage>
        <taxon>Eukaryota</taxon>
        <taxon>Fungi</taxon>
        <taxon>Dikarya</taxon>
        <taxon>Ascomycota</taxon>
        <taxon>Pezizomycotina</taxon>
        <taxon>Dothideomycetes</taxon>
        <taxon>Dothideomycetes incertae sedis</taxon>
        <taxon>Eremomycetales</taxon>
        <taxon>Eremomycetaceae</taxon>
        <taxon>Eremomyces</taxon>
    </lineage>
</organism>
<feature type="compositionally biased region" description="Polar residues" evidence="1">
    <location>
        <begin position="41"/>
        <end position="55"/>
    </location>
</feature>
<feature type="compositionally biased region" description="Basic and acidic residues" evidence="1">
    <location>
        <begin position="13"/>
        <end position="28"/>
    </location>
</feature>
<dbReference type="GO" id="GO:0005634">
    <property type="term" value="C:nucleus"/>
    <property type="evidence" value="ECO:0007669"/>
    <property type="project" value="TreeGrafter"/>
</dbReference>
<dbReference type="PROSITE" id="PS50235">
    <property type="entry name" value="USP_3"/>
    <property type="match status" value="1"/>
</dbReference>
<dbReference type="InterPro" id="IPR028889">
    <property type="entry name" value="USP"/>
</dbReference>
<dbReference type="SUPFAM" id="SSF48371">
    <property type="entry name" value="ARM repeat"/>
    <property type="match status" value="1"/>
</dbReference>
<dbReference type="Pfam" id="PF12030">
    <property type="entry name" value="DUF3517"/>
    <property type="match status" value="1"/>
</dbReference>